<keyword evidence="7 12" id="KW-0375">Hydrogen ion transport</keyword>
<dbReference type="GO" id="GO:0015986">
    <property type="term" value="P:proton motive force-driven ATP synthesis"/>
    <property type="evidence" value="ECO:0007669"/>
    <property type="project" value="InterPro"/>
</dbReference>
<evidence type="ECO:0000256" key="5">
    <source>
        <dbReference type="ARBA" id="ARBA00022547"/>
    </source>
</evidence>
<keyword evidence="5 12" id="KW-0138">CF(0)</keyword>
<evidence type="ECO:0000256" key="6">
    <source>
        <dbReference type="ARBA" id="ARBA00022692"/>
    </source>
</evidence>
<evidence type="ECO:0000256" key="8">
    <source>
        <dbReference type="ARBA" id="ARBA00022989"/>
    </source>
</evidence>
<sequence>MPQMAPMSWTLLFIFFTSILLIIATLNFFIYTPKQINMKSDFMIKKDSKAWKW</sequence>
<evidence type="ECO:0000256" key="10">
    <source>
        <dbReference type="ARBA" id="ARBA00023128"/>
    </source>
</evidence>
<comment type="similarity">
    <text evidence="2 12">Belongs to the ATPase protein 8 family.</text>
</comment>
<evidence type="ECO:0000256" key="9">
    <source>
        <dbReference type="ARBA" id="ARBA00023065"/>
    </source>
</evidence>
<comment type="subunit">
    <text evidence="3">F-type ATPases have 2 components, CF(1) - the catalytic core - and CF(0) - the membrane proton channel.</text>
</comment>
<name>A0A411NHE1_9ODON</name>
<evidence type="ECO:0000256" key="13">
    <source>
        <dbReference type="SAM" id="Phobius"/>
    </source>
</evidence>
<keyword evidence="10 12" id="KW-0496">Mitochondrion</keyword>
<geneLocation type="mitochondrion" evidence="14"/>
<evidence type="ECO:0000256" key="11">
    <source>
        <dbReference type="ARBA" id="ARBA00023136"/>
    </source>
</evidence>
<evidence type="ECO:0000256" key="7">
    <source>
        <dbReference type="ARBA" id="ARBA00022781"/>
    </source>
</evidence>
<evidence type="ECO:0000256" key="12">
    <source>
        <dbReference type="RuleBase" id="RU003661"/>
    </source>
</evidence>
<evidence type="ECO:0000256" key="3">
    <source>
        <dbReference type="ARBA" id="ARBA00011291"/>
    </source>
</evidence>
<evidence type="ECO:0000256" key="1">
    <source>
        <dbReference type="ARBA" id="ARBA00004304"/>
    </source>
</evidence>
<comment type="subcellular location">
    <subcellularLocation>
        <location evidence="1 12">Mitochondrion membrane</location>
        <topology evidence="1 12">Single-pass membrane protein</topology>
    </subcellularLocation>
</comment>
<dbReference type="GO" id="GO:0015078">
    <property type="term" value="F:proton transmembrane transporter activity"/>
    <property type="evidence" value="ECO:0007669"/>
    <property type="project" value="InterPro"/>
</dbReference>
<keyword evidence="9 12" id="KW-0406">Ion transport</keyword>
<dbReference type="Pfam" id="PF00895">
    <property type="entry name" value="ATP-synt_8"/>
    <property type="match status" value="1"/>
</dbReference>
<keyword evidence="8 13" id="KW-1133">Transmembrane helix</keyword>
<organism evidence="14">
    <name type="scientific">Macromia daimoji</name>
    <dbReference type="NCBI Taxonomy" id="1168648"/>
    <lineage>
        <taxon>Eukaryota</taxon>
        <taxon>Metazoa</taxon>
        <taxon>Ecdysozoa</taxon>
        <taxon>Arthropoda</taxon>
        <taxon>Hexapoda</taxon>
        <taxon>Insecta</taxon>
        <taxon>Pterygota</taxon>
        <taxon>Palaeoptera</taxon>
        <taxon>Odonata</taxon>
        <taxon>Epiprocta</taxon>
        <taxon>Anisoptera</taxon>
        <taxon>Libelluloidea</taxon>
        <taxon>Macromiidae</taxon>
        <taxon>Macromia</taxon>
    </lineage>
</organism>
<gene>
    <name evidence="14" type="primary">ATP8</name>
</gene>
<keyword evidence="6 12" id="KW-0812">Transmembrane</keyword>
<dbReference type="GO" id="GO:0031966">
    <property type="term" value="C:mitochondrial membrane"/>
    <property type="evidence" value="ECO:0007669"/>
    <property type="project" value="UniProtKB-SubCell"/>
</dbReference>
<dbReference type="EMBL" id="MF990748">
    <property type="protein sequence ID" value="QBF44103.1"/>
    <property type="molecule type" value="Genomic_DNA"/>
</dbReference>
<dbReference type="GeneID" id="39695758"/>
<dbReference type="GO" id="GO:0045259">
    <property type="term" value="C:proton-transporting ATP synthase complex"/>
    <property type="evidence" value="ECO:0007669"/>
    <property type="project" value="UniProtKB-KW"/>
</dbReference>
<proteinExistence type="inferred from homology"/>
<keyword evidence="11 13" id="KW-0472">Membrane</keyword>
<dbReference type="InterPro" id="IPR001421">
    <property type="entry name" value="ATP8_metazoa"/>
</dbReference>
<dbReference type="AlphaFoldDB" id="A0A411NHE1"/>
<feature type="transmembrane region" description="Helical" evidence="13">
    <location>
        <begin position="6"/>
        <end position="30"/>
    </location>
</feature>
<protein>
    <recommendedName>
        <fullName evidence="12">ATP synthase complex subunit 8</fullName>
    </recommendedName>
</protein>
<evidence type="ECO:0000256" key="2">
    <source>
        <dbReference type="ARBA" id="ARBA00008892"/>
    </source>
</evidence>
<accession>A0A411NHE1</accession>
<keyword evidence="4 12" id="KW-0813">Transport</keyword>
<evidence type="ECO:0000313" key="14">
    <source>
        <dbReference type="EMBL" id="QBF44103.1"/>
    </source>
</evidence>
<evidence type="ECO:0000256" key="4">
    <source>
        <dbReference type="ARBA" id="ARBA00022448"/>
    </source>
</evidence>
<reference evidence="14" key="1">
    <citation type="journal article" date="2018" name="Mitochondrial DNA Part B Resour">
        <title>Complete mitochondrial genome sequence of Macromia daimoji Okumura, 1949 (Odonata: Macromiidae).</title>
        <authorList>
            <person name="Kim M.J."/>
            <person name="Jeong S.Y."/>
            <person name="Wang A.R."/>
            <person name="An J."/>
            <person name="Kim I."/>
        </authorList>
    </citation>
    <scope>NUCLEOTIDE SEQUENCE</scope>
</reference>
<dbReference type="CTD" id="4509"/>
<dbReference type="RefSeq" id="YP_009573123.1">
    <property type="nucleotide sequence ID" value="NC_041425.1"/>
</dbReference>